<comment type="caution">
    <text evidence="4">The sequence shown here is derived from an EMBL/GenBank/DDBJ whole genome shotgun (WGS) entry which is preliminary data.</text>
</comment>
<keyword evidence="1" id="KW-0479">Metal-binding</keyword>
<dbReference type="NCBIfam" id="TIGR00557">
    <property type="entry name" value="pdxA"/>
    <property type="match status" value="1"/>
</dbReference>
<dbReference type="PANTHER" id="PTHR30004:SF6">
    <property type="entry name" value="D-THREONATE 4-PHOSPHATE DEHYDROGENASE"/>
    <property type="match status" value="1"/>
</dbReference>
<protein>
    <submittedName>
        <fullName evidence="4">4-hydroxythreonine-4-phosphate dehydrogenase PdxA</fullName>
        <ecNumber evidence="4">1.1.1.262</ecNumber>
    </submittedName>
</protein>
<gene>
    <name evidence="4" type="primary">pdxA</name>
    <name evidence="4" type="ORF">G8E10_12905</name>
</gene>
<dbReference type="EC" id="1.1.1.262" evidence="4"/>
<keyword evidence="5" id="KW-1185">Reference proteome</keyword>
<dbReference type="EMBL" id="JAANCM010000005">
    <property type="protein sequence ID" value="NHT76640.1"/>
    <property type="molecule type" value="Genomic_DNA"/>
</dbReference>
<dbReference type="Gene3D" id="3.40.718.10">
    <property type="entry name" value="Isopropylmalate Dehydrogenase"/>
    <property type="match status" value="1"/>
</dbReference>
<keyword evidence="3" id="KW-0520">NAD</keyword>
<proteinExistence type="predicted"/>
<dbReference type="GO" id="GO:0050570">
    <property type="term" value="F:4-hydroxythreonine-4-phosphate dehydrogenase activity"/>
    <property type="evidence" value="ECO:0007669"/>
    <property type="project" value="UniProtKB-EC"/>
</dbReference>
<dbReference type="RefSeq" id="WP_132710323.1">
    <property type="nucleotide sequence ID" value="NZ_JAANCM010000005.1"/>
</dbReference>
<evidence type="ECO:0000256" key="3">
    <source>
        <dbReference type="ARBA" id="ARBA00023027"/>
    </source>
</evidence>
<evidence type="ECO:0000256" key="2">
    <source>
        <dbReference type="ARBA" id="ARBA00023002"/>
    </source>
</evidence>
<dbReference type="SUPFAM" id="SSF53659">
    <property type="entry name" value="Isocitrate/Isopropylmalate dehydrogenase-like"/>
    <property type="match status" value="1"/>
</dbReference>
<dbReference type="AlphaFoldDB" id="A0AA44CAY2"/>
<dbReference type="PANTHER" id="PTHR30004">
    <property type="entry name" value="4-HYDROXYTHREONINE-4-PHOSPHATE DEHYDROGENASE"/>
    <property type="match status" value="1"/>
</dbReference>
<evidence type="ECO:0000313" key="4">
    <source>
        <dbReference type="EMBL" id="NHT76640.1"/>
    </source>
</evidence>
<organism evidence="4 5">
    <name type="scientific">Ferranicluibacter rubi</name>
    <dbReference type="NCBI Taxonomy" id="2715133"/>
    <lineage>
        <taxon>Bacteria</taxon>
        <taxon>Pseudomonadati</taxon>
        <taxon>Pseudomonadota</taxon>
        <taxon>Alphaproteobacteria</taxon>
        <taxon>Hyphomicrobiales</taxon>
        <taxon>Rhizobiaceae</taxon>
        <taxon>Ferranicluibacter</taxon>
    </lineage>
</organism>
<evidence type="ECO:0000313" key="5">
    <source>
        <dbReference type="Proteomes" id="UP001155840"/>
    </source>
</evidence>
<reference evidence="4" key="1">
    <citation type="submission" date="2020-03" db="EMBL/GenBank/DDBJ databases">
        <title>Ferranicluibacter endophyticum gen. nov., sp. nov., a new genus isolated from Rubus ulmifolius Schott. stem.</title>
        <authorList>
            <person name="Roca-Couso R."/>
            <person name="Flores-Felix J.D."/>
            <person name="Igual J.M."/>
            <person name="Rivas R."/>
        </authorList>
    </citation>
    <scope>NUCLEOTIDE SEQUENCE</scope>
    <source>
        <strain evidence="4">CRRU44</strain>
    </source>
</reference>
<accession>A0AA44CAY2</accession>
<dbReference type="Pfam" id="PF04166">
    <property type="entry name" value="PdxA"/>
    <property type="match status" value="1"/>
</dbReference>
<dbReference type="Proteomes" id="UP001155840">
    <property type="component" value="Unassembled WGS sequence"/>
</dbReference>
<evidence type="ECO:0000256" key="1">
    <source>
        <dbReference type="ARBA" id="ARBA00022723"/>
    </source>
</evidence>
<keyword evidence="2 4" id="KW-0560">Oxidoreductase</keyword>
<dbReference type="GO" id="GO:0051287">
    <property type="term" value="F:NAD binding"/>
    <property type="evidence" value="ECO:0007669"/>
    <property type="project" value="InterPro"/>
</dbReference>
<name>A0AA44CAY2_9HYPH</name>
<sequence length="321" mass="33943">MSNIIGITMGDPCGVGPEISVRALLDMSGEDRDRTRIYGNLPTLEAARDALGLDIDLTPYVVDLPIEGAPLAWGQLSPVAGDAAFRFIEKAVRDAEAKTIGCIVTAPINKEALNLAGHHYDGHTGMLRSLTGSKAAYMLLASEKLKVIHVSTHVSLKEAIQRATTERVLATIRAGDAHLKRIGYAAPRIAIAGINPHCGENGLFGTEDDDQIAPAVAAARAEGIDAHGPISADTVFHRAYTGAFDLIVAQYHDQGHIPIKLVAFDTAVNVSVDLPIDRTSVDHGTAFDIAGKGIANHGNMLEAIAYARKLVTGRAAHAEQG</sequence>
<dbReference type="InterPro" id="IPR005255">
    <property type="entry name" value="PdxA_fam"/>
</dbReference>
<dbReference type="GO" id="GO:0046872">
    <property type="term" value="F:metal ion binding"/>
    <property type="evidence" value="ECO:0007669"/>
    <property type="project" value="UniProtKB-KW"/>
</dbReference>